<dbReference type="SMART" id="SM00491">
    <property type="entry name" value="HELICc2"/>
    <property type="match status" value="1"/>
</dbReference>
<evidence type="ECO:0000256" key="3">
    <source>
        <dbReference type="ARBA" id="ARBA00022801"/>
    </source>
</evidence>
<dbReference type="GO" id="GO:0005524">
    <property type="term" value="F:ATP binding"/>
    <property type="evidence" value="ECO:0007669"/>
    <property type="project" value="UniProtKB-KW"/>
</dbReference>
<evidence type="ECO:0000259" key="12">
    <source>
        <dbReference type="PROSITE" id="PS51193"/>
    </source>
</evidence>
<dbReference type="OrthoDB" id="9805194at2"/>
<accession>A0A2M9B775</accession>
<evidence type="ECO:0000256" key="4">
    <source>
        <dbReference type="ARBA" id="ARBA00022806"/>
    </source>
</evidence>
<evidence type="ECO:0000256" key="11">
    <source>
        <dbReference type="SAM" id="MobiDB-lite"/>
    </source>
</evidence>
<dbReference type="EMBL" id="PGEZ01000002">
    <property type="protein sequence ID" value="PJJ53803.1"/>
    <property type="molecule type" value="Genomic_DNA"/>
</dbReference>
<dbReference type="PANTHER" id="PTHR11472">
    <property type="entry name" value="DNA REPAIR DEAD HELICASE RAD3/XP-D SUBFAMILY MEMBER"/>
    <property type="match status" value="1"/>
</dbReference>
<feature type="region of interest" description="Disordered" evidence="11">
    <location>
        <begin position="356"/>
        <end position="378"/>
    </location>
</feature>
<comment type="cofactor">
    <cofactor evidence="1">
        <name>[4Fe-4S] cluster</name>
        <dbReference type="ChEBI" id="CHEBI:49883"/>
    </cofactor>
</comment>
<dbReference type="InterPro" id="IPR027417">
    <property type="entry name" value="P-loop_NTPase"/>
</dbReference>
<evidence type="ECO:0000256" key="8">
    <source>
        <dbReference type="ARBA" id="ARBA00048954"/>
    </source>
</evidence>
<dbReference type="InterPro" id="IPR011545">
    <property type="entry name" value="DEAD/DEAH_box_helicase_dom"/>
</dbReference>
<dbReference type="InterPro" id="IPR014001">
    <property type="entry name" value="Helicase_ATP-bd"/>
</dbReference>
<dbReference type="FunFam" id="3.40.50.300:FF:000437">
    <property type="entry name" value="ATP-dependent DNA helicase DinG"/>
    <property type="match status" value="1"/>
</dbReference>
<evidence type="ECO:0000256" key="1">
    <source>
        <dbReference type="ARBA" id="ARBA00001966"/>
    </source>
</evidence>
<dbReference type="GO" id="GO:0006139">
    <property type="term" value="P:nucleobase-containing compound metabolic process"/>
    <property type="evidence" value="ECO:0007669"/>
    <property type="project" value="InterPro"/>
</dbReference>
<dbReference type="InterPro" id="IPR014013">
    <property type="entry name" value="Helic_SF1/SF2_ATP-bd_DinG/Rad3"/>
</dbReference>
<keyword evidence="5" id="KW-0067">ATP-binding</keyword>
<dbReference type="InterPro" id="IPR006555">
    <property type="entry name" value="ATP-dep_Helicase_C"/>
</dbReference>
<dbReference type="InterPro" id="IPR045028">
    <property type="entry name" value="DinG/Rad3-like"/>
</dbReference>
<comment type="catalytic activity">
    <reaction evidence="8">
        <text>ATP + H2O = ADP + phosphate + H(+)</text>
        <dbReference type="Rhea" id="RHEA:13065"/>
        <dbReference type="ChEBI" id="CHEBI:15377"/>
        <dbReference type="ChEBI" id="CHEBI:15378"/>
        <dbReference type="ChEBI" id="CHEBI:30616"/>
        <dbReference type="ChEBI" id="CHEBI:43474"/>
        <dbReference type="ChEBI" id="CHEBI:456216"/>
        <dbReference type="EC" id="5.6.2.3"/>
    </reaction>
</comment>
<evidence type="ECO:0000256" key="9">
    <source>
        <dbReference type="ARBA" id="ARBA00073590"/>
    </source>
</evidence>
<keyword evidence="2" id="KW-0547">Nucleotide-binding</keyword>
<organism evidence="13 14">
    <name type="scientific">Mumia flava</name>
    <dbReference type="NCBI Taxonomy" id="1348852"/>
    <lineage>
        <taxon>Bacteria</taxon>
        <taxon>Bacillati</taxon>
        <taxon>Actinomycetota</taxon>
        <taxon>Actinomycetes</taxon>
        <taxon>Propionibacteriales</taxon>
        <taxon>Nocardioidaceae</taxon>
        <taxon>Mumia</taxon>
    </lineage>
</organism>
<dbReference type="SUPFAM" id="SSF52540">
    <property type="entry name" value="P-loop containing nucleoside triphosphate hydrolases"/>
    <property type="match status" value="1"/>
</dbReference>
<name>A0A2M9B775_9ACTN</name>
<evidence type="ECO:0000256" key="7">
    <source>
        <dbReference type="ARBA" id="ARBA00044969"/>
    </source>
</evidence>
<dbReference type="Pfam" id="PF00270">
    <property type="entry name" value="DEAD"/>
    <property type="match status" value="1"/>
</dbReference>
<dbReference type="Gene3D" id="3.40.50.300">
    <property type="entry name" value="P-loop containing nucleotide triphosphate hydrolases"/>
    <property type="match status" value="2"/>
</dbReference>
<evidence type="ECO:0000256" key="10">
    <source>
        <dbReference type="ARBA" id="ARBA00079061"/>
    </source>
</evidence>
<protein>
    <recommendedName>
        <fullName evidence="9">ATP-dependent helicase DinG</fullName>
        <ecNumber evidence="7">5.6.2.3</ecNumber>
    </recommendedName>
    <alternativeName>
        <fullName evidence="10">DNA 5'-3' helicase DinG</fullName>
    </alternativeName>
</protein>
<comment type="similarity">
    <text evidence="6">Belongs to the helicase family. DinG subfamily.</text>
</comment>
<evidence type="ECO:0000313" key="13">
    <source>
        <dbReference type="EMBL" id="PJJ53803.1"/>
    </source>
</evidence>
<evidence type="ECO:0000256" key="2">
    <source>
        <dbReference type="ARBA" id="ARBA00022741"/>
    </source>
</evidence>
<gene>
    <name evidence="13" type="ORF">CLV56_3299</name>
</gene>
<evidence type="ECO:0000256" key="6">
    <source>
        <dbReference type="ARBA" id="ARBA00038058"/>
    </source>
</evidence>
<keyword evidence="3" id="KW-0378">Hydrolase</keyword>
<evidence type="ECO:0000313" key="14">
    <source>
        <dbReference type="Proteomes" id="UP000230842"/>
    </source>
</evidence>
<dbReference type="PANTHER" id="PTHR11472:SF34">
    <property type="entry name" value="REGULATOR OF TELOMERE ELONGATION HELICASE 1"/>
    <property type="match status" value="1"/>
</dbReference>
<feature type="domain" description="Helicase ATP-binding" evidence="12">
    <location>
        <begin position="48"/>
        <end position="324"/>
    </location>
</feature>
<keyword evidence="14" id="KW-1185">Reference proteome</keyword>
<dbReference type="EC" id="5.6.2.3" evidence="7"/>
<dbReference type="PROSITE" id="PS51193">
    <property type="entry name" value="HELICASE_ATP_BIND_2"/>
    <property type="match status" value="1"/>
</dbReference>
<sequence>MTAAVPDPDSTRDGDDETASQVSDGPDGGRVADPDSEPDHGRLRAVLHAAVQAVGGTERPGQVQMAEAVAQAIESGEHLLVQAGTGTGKSLGYLVPSLLHDERVVVATATLQLQHQLVERDIPALLDGARTVLGRTPKPAVVKGRGNYACLHRVREGAPDEQGVLVEAPTGSLGEEVVMLRSWAEAEAERAGVGDRDAAPAHTDRAWRQVSVQARECLGAARCPYARECFAEIARDDAADADVVVTNHALLAIDAIDGVPMLPEYDTVVVDEAHELVARVTQASTAELSPTMVERAGRRARALVRGREADDLEDAADALRGALSGLEPGRVTVPPDALADALSLVRDSARACMSALPKESKEAPGEGDAARQQTRSTLDDVRKVAERMASASELDVLWVVDRDAARGGAELRIAPIDVAATLRDKLFAENTVVLTSATLKLGGGFEPIARTLGLTPGESDWDAIDVGSPFDYGKQAMLYVARHLPPPGRDGASSASLDEIAALVEAAGGRTLGLFSSRRAAEAATEAVRERLGDAVEVLCQGDAQLSELARRFVEEPRTCLFGTLSLWQGIDLPGSTCQLVLIDRIPFPRPDDPLMSARQRLVERRGGNGFMTVAATHAALLLAQGAGRLIRRSDDRGVVAVLDSRLATARYGSFLASSMPPMWRTTDRGVVLGALRRLDAAAPAG</sequence>
<dbReference type="Proteomes" id="UP000230842">
    <property type="component" value="Unassembled WGS sequence"/>
</dbReference>
<feature type="region of interest" description="Disordered" evidence="11">
    <location>
        <begin position="1"/>
        <end position="40"/>
    </location>
</feature>
<keyword evidence="4 13" id="KW-0347">Helicase</keyword>
<dbReference type="GO" id="GO:0003676">
    <property type="term" value="F:nucleic acid binding"/>
    <property type="evidence" value="ECO:0007669"/>
    <property type="project" value="InterPro"/>
</dbReference>
<evidence type="ECO:0000256" key="5">
    <source>
        <dbReference type="ARBA" id="ARBA00022840"/>
    </source>
</evidence>
<reference evidence="13 14" key="1">
    <citation type="submission" date="2017-11" db="EMBL/GenBank/DDBJ databases">
        <title>Genomic Encyclopedia of Archaeal and Bacterial Type Strains, Phase II (KMG-II): From Individual Species to Whole Genera.</title>
        <authorList>
            <person name="Goeker M."/>
        </authorList>
    </citation>
    <scope>NUCLEOTIDE SEQUENCE [LARGE SCALE GENOMIC DNA]</scope>
    <source>
        <strain evidence="13 14">DSM 27763</strain>
    </source>
</reference>
<proteinExistence type="inferred from homology"/>
<dbReference type="RefSeq" id="WP_100415300.1">
    <property type="nucleotide sequence ID" value="NZ_PGEZ01000002.1"/>
</dbReference>
<dbReference type="GO" id="GO:0043139">
    <property type="term" value="F:5'-3' DNA helicase activity"/>
    <property type="evidence" value="ECO:0007669"/>
    <property type="project" value="UniProtKB-EC"/>
</dbReference>
<comment type="caution">
    <text evidence="13">The sequence shown here is derived from an EMBL/GenBank/DDBJ whole genome shotgun (WGS) entry which is preliminary data.</text>
</comment>
<dbReference type="AlphaFoldDB" id="A0A2M9B775"/>
<dbReference type="GO" id="GO:0016818">
    <property type="term" value="F:hydrolase activity, acting on acid anhydrides, in phosphorus-containing anhydrides"/>
    <property type="evidence" value="ECO:0007669"/>
    <property type="project" value="InterPro"/>
</dbReference>
<dbReference type="Pfam" id="PF13307">
    <property type="entry name" value="Helicase_C_2"/>
    <property type="match status" value="1"/>
</dbReference>
<feature type="compositionally biased region" description="Basic and acidic residues" evidence="11">
    <location>
        <begin position="30"/>
        <end position="40"/>
    </location>
</feature>
<dbReference type="SMART" id="SM00487">
    <property type="entry name" value="DEXDc"/>
    <property type="match status" value="1"/>
</dbReference>